<accession>A0A4R7ZE15</accession>
<comment type="caution">
    <text evidence="2">The sequence shown here is derived from an EMBL/GenBank/DDBJ whole genome shotgun (WGS) entry which is preliminary data.</text>
</comment>
<dbReference type="EMBL" id="SODF01000003">
    <property type="protein sequence ID" value="TDW15799.1"/>
    <property type="molecule type" value="Genomic_DNA"/>
</dbReference>
<dbReference type="AlphaFoldDB" id="A0A4R7ZE15"/>
<dbReference type="RefSeq" id="WP_134123625.1">
    <property type="nucleotide sequence ID" value="NZ_SODF01000003.1"/>
</dbReference>
<dbReference type="PANTHER" id="PTHR36503:SF3">
    <property type="entry name" value="BLR0126 PROTEIN"/>
    <property type="match status" value="1"/>
</dbReference>
<dbReference type="InterPro" id="IPR037523">
    <property type="entry name" value="VOC_core"/>
</dbReference>
<dbReference type="InterPro" id="IPR029068">
    <property type="entry name" value="Glyas_Bleomycin-R_OHBP_Dase"/>
</dbReference>
<dbReference type="SUPFAM" id="SSF54593">
    <property type="entry name" value="Glyoxalase/Bleomycin resistance protein/Dihydroxybiphenyl dioxygenase"/>
    <property type="match status" value="1"/>
</dbReference>
<dbReference type="PANTHER" id="PTHR36503">
    <property type="entry name" value="BLR2520 PROTEIN"/>
    <property type="match status" value="1"/>
</dbReference>
<dbReference type="Proteomes" id="UP000295447">
    <property type="component" value="Unassembled WGS sequence"/>
</dbReference>
<sequence length="128" mass="14255">MERIGYVILYVGDLGRSVEFYRDVVGLAYKFTDAGYAEFDAGGVRFALYERRRAEWLTGGGVMPGAGGEVVVMVDDVDAYAERLEADGVRVLSGPADRPWGHRTVHVADPDGFVVEFAQEIPRNRQRR</sequence>
<gene>
    <name evidence="2" type="ORF">EV650_7293</name>
</gene>
<evidence type="ECO:0000259" key="1">
    <source>
        <dbReference type="PROSITE" id="PS51819"/>
    </source>
</evidence>
<protein>
    <submittedName>
        <fullName evidence="2">Lactoylglutathione lyase</fullName>
    </submittedName>
</protein>
<dbReference type="PROSITE" id="PS51819">
    <property type="entry name" value="VOC"/>
    <property type="match status" value="1"/>
</dbReference>
<dbReference type="InterPro" id="IPR004360">
    <property type="entry name" value="Glyas_Fos-R_dOase_dom"/>
</dbReference>
<dbReference type="OrthoDB" id="9798201at2"/>
<proteinExistence type="predicted"/>
<keyword evidence="2" id="KW-0456">Lyase</keyword>
<dbReference type="Pfam" id="PF00903">
    <property type="entry name" value="Glyoxalase"/>
    <property type="match status" value="1"/>
</dbReference>
<dbReference type="Gene3D" id="3.10.180.10">
    <property type="entry name" value="2,3-Dihydroxybiphenyl 1,2-Dioxygenase, domain 1"/>
    <property type="match status" value="1"/>
</dbReference>
<reference evidence="2 3" key="1">
    <citation type="submission" date="2019-03" db="EMBL/GenBank/DDBJ databases">
        <title>Genomic Encyclopedia of Type Strains, Phase III (KMG-III): the genomes of soil and plant-associated and newly described type strains.</title>
        <authorList>
            <person name="Whitman W."/>
        </authorList>
    </citation>
    <scope>NUCLEOTIDE SEQUENCE [LARGE SCALE GENOMIC DNA]</scope>
    <source>
        <strain evidence="2 3">VKM Ac-2570</strain>
    </source>
</reference>
<organism evidence="2 3">
    <name type="scientific">Kribbella kalugense</name>
    <dbReference type="NCBI Taxonomy" id="2512221"/>
    <lineage>
        <taxon>Bacteria</taxon>
        <taxon>Bacillati</taxon>
        <taxon>Actinomycetota</taxon>
        <taxon>Actinomycetes</taxon>
        <taxon>Propionibacteriales</taxon>
        <taxon>Kribbellaceae</taxon>
        <taxon>Kribbella</taxon>
    </lineage>
</organism>
<feature type="domain" description="VOC" evidence="1">
    <location>
        <begin position="3"/>
        <end position="120"/>
    </location>
</feature>
<evidence type="ECO:0000313" key="3">
    <source>
        <dbReference type="Proteomes" id="UP000295447"/>
    </source>
</evidence>
<name>A0A4R7ZE15_9ACTN</name>
<evidence type="ECO:0000313" key="2">
    <source>
        <dbReference type="EMBL" id="TDW15799.1"/>
    </source>
</evidence>
<keyword evidence="3" id="KW-1185">Reference proteome</keyword>
<dbReference type="GO" id="GO:0016829">
    <property type="term" value="F:lyase activity"/>
    <property type="evidence" value="ECO:0007669"/>
    <property type="project" value="UniProtKB-KW"/>
</dbReference>